<dbReference type="AlphaFoldDB" id="A0A0N4U6Y6"/>
<dbReference type="FunFam" id="2.60.40.10:FF:000189">
    <property type="entry name" value="Neogenin isoform 3"/>
    <property type="match status" value="1"/>
</dbReference>
<evidence type="ECO:0000256" key="4">
    <source>
        <dbReference type="ARBA" id="ARBA00022737"/>
    </source>
</evidence>
<evidence type="ECO:0000256" key="1">
    <source>
        <dbReference type="ARBA" id="ARBA00004167"/>
    </source>
</evidence>
<keyword evidence="5" id="KW-1133">Transmembrane helix</keyword>
<dbReference type="InterPro" id="IPR013783">
    <property type="entry name" value="Ig-like_fold"/>
</dbReference>
<dbReference type="InterPro" id="IPR007110">
    <property type="entry name" value="Ig-like_dom"/>
</dbReference>
<sequence length="415" mass="45889">LPVITEHPLDVIVAKGEPATLNCAAKGPDIQILWFKDGEPVTTSKEEINSHRLVLSTGALFLLRVNNGKSGKDADSGVYYCVAKNKYGEARSREATLKIAMLKDDFRVRPRTLQAIIGNRAILECSPPRGFPDPVVSWRKDERELNPQDDPRITLHPGGNLIIDKVERSDSGFYQCIATNMVGEKISNPARLSVHEKPHFLQEPRDVTAEVGSSIMFDCRVSGDPVPSITWKKRNQQMPVGRAYIAADNKGLRIDRIQPSDEGEYLCQAKNPVGSIETSARLRVHSKPSFIKTPLDVSVEIGEVAKFECEGEGQPSPAIFWSREGQQDLLFPGHVSQDGRIKVDASGELTIVNVKPSDRGNYVCAIMNAAGSSLAKAALKINDASTVYKLFVEYLHSVEKKAEMLIDRKTRKRDC</sequence>
<dbReference type="GO" id="GO:0098632">
    <property type="term" value="F:cell-cell adhesion mediator activity"/>
    <property type="evidence" value="ECO:0007669"/>
    <property type="project" value="TreeGrafter"/>
</dbReference>
<dbReference type="GO" id="GO:0030424">
    <property type="term" value="C:axon"/>
    <property type="evidence" value="ECO:0007669"/>
    <property type="project" value="TreeGrafter"/>
</dbReference>
<dbReference type="GO" id="GO:0005886">
    <property type="term" value="C:plasma membrane"/>
    <property type="evidence" value="ECO:0007669"/>
    <property type="project" value="TreeGrafter"/>
</dbReference>
<evidence type="ECO:0000256" key="2">
    <source>
        <dbReference type="ARBA" id="ARBA00022692"/>
    </source>
</evidence>
<dbReference type="FunFam" id="2.60.40.10:FF:000032">
    <property type="entry name" value="palladin isoform X1"/>
    <property type="match status" value="1"/>
</dbReference>
<evidence type="ECO:0000256" key="8">
    <source>
        <dbReference type="ARBA" id="ARBA00023319"/>
    </source>
</evidence>
<dbReference type="GO" id="GO:0007411">
    <property type="term" value="P:axon guidance"/>
    <property type="evidence" value="ECO:0007669"/>
    <property type="project" value="TreeGrafter"/>
</dbReference>
<reference evidence="11" key="1">
    <citation type="submission" date="2017-02" db="UniProtKB">
        <authorList>
            <consortium name="WormBaseParasite"/>
        </authorList>
    </citation>
    <scope>IDENTIFICATION</scope>
</reference>
<comment type="subcellular location">
    <subcellularLocation>
        <location evidence="1">Membrane</location>
        <topology evidence="1">Single-pass membrane protein</topology>
    </subcellularLocation>
</comment>
<feature type="domain" description="Ig-like" evidence="9">
    <location>
        <begin position="2"/>
        <end position="98"/>
    </location>
</feature>
<dbReference type="SMART" id="SM00408">
    <property type="entry name" value="IGc2"/>
    <property type="match status" value="4"/>
</dbReference>
<dbReference type="SUPFAM" id="SSF48726">
    <property type="entry name" value="Immunoglobulin"/>
    <property type="match status" value="4"/>
</dbReference>
<keyword evidence="7" id="KW-1015">Disulfide bond</keyword>
<feature type="domain" description="Ig-like" evidence="9">
    <location>
        <begin position="104"/>
        <end position="193"/>
    </location>
</feature>
<evidence type="ECO:0000259" key="9">
    <source>
        <dbReference type="PROSITE" id="PS50835"/>
    </source>
</evidence>
<dbReference type="SMART" id="SM00409">
    <property type="entry name" value="IG"/>
    <property type="match status" value="4"/>
</dbReference>
<protein>
    <submittedName>
        <fullName evidence="11">Immunoglobulin I-set domain protein</fullName>
    </submittedName>
</protein>
<dbReference type="WBParaSite" id="DME_0000272101-mRNA-1">
    <property type="protein sequence ID" value="DME_0000272101-mRNA-1"/>
    <property type="gene ID" value="DME_0000272101"/>
</dbReference>
<dbReference type="FunFam" id="2.60.40.10:FF:000008">
    <property type="entry name" value="roundabout homolog 2 isoform X2"/>
    <property type="match status" value="1"/>
</dbReference>
<dbReference type="GO" id="GO:0007156">
    <property type="term" value="P:homophilic cell adhesion via plasma membrane adhesion molecules"/>
    <property type="evidence" value="ECO:0007669"/>
    <property type="project" value="TreeGrafter"/>
</dbReference>
<evidence type="ECO:0000313" key="11">
    <source>
        <dbReference type="WBParaSite" id="DME_0000272101-mRNA-1"/>
    </source>
</evidence>
<keyword evidence="8" id="KW-0393">Immunoglobulin domain</keyword>
<dbReference type="PROSITE" id="PS50835">
    <property type="entry name" value="IG_LIKE"/>
    <property type="match status" value="4"/>
</dbReference>
<evidence type="ECO:0000313" key="10">
    <source>
        <dbReference type="Proteomes" id="UP000038040"/>
    </source>
</evidence>
<dbReference type="Proteomes" id="UP000038040">
    <property type="component" value="Unplaced"/>
</dbReference>
<keyword evidence="2" id="KW-0812">Transmembrane</keyword>
<accession>A0A0N4U6Y6</accession>
<feature type="domain" description="Ig-like" evidence="9">
    <location>
        <begin position="288"/>
        <end position="382"/>
    </location>
</feature>
<dbReference type="InterPro" id="IPR036179">
    <property type="entry name" value="Ig-like_dom_sf"/>
</dbReference>
<dbReference type="InterPro" id="IPR003598">
    <property type="entry name" value="Ig_sub2"/>
</dbReference>
<evidence type="ECO:0000256" key="3">
    <source>
        <dbReference type="ARBA" id="ARBA00022729"/>
    </source>
</evidence>
<dbReference type="InterPro" id="IPR013098">
    <property type="entry name" value="Ig_I-set"/>
</dbReference>
<proteinExistence type="predicted"/>
<keyword evidence="4" id="KW-0677">Repeat</keyword>
<keyword evidence="6" id="KW-0472">Membrane</keyword>
<dbReference type="PANTHER" id="PTHR10075">
    <property type="entry name" value="BASIGIN RELATED"/>
    <property type="match status" value="1"/>
</dbReference>
<evidence type="ECO:0000256" key="6">
    <source>
        <dbReference type="ARBA" id="ARBA00023136"/>
    </source>
</evidence>
<keyword evidence="3" id="KW-0732">Signal</keyword>
<evidence type="ECO:0000256" key="5">
    <source>
        <dbReference type="ARBA" id="ARBA00022989"/>
    </source>
</evidence>
<dbReference type="Gene3D" id="2.60.40.10">
    <property type="entry name" value="Immunoglobulins"/>
    <property type="match status" value="4"/>
</dbReference>
<evidence type="ECO:0000256" key="7">
    <source>
        <dbReference type="ARBA" id="ARBA00023157"/>
    </source>
</evidence>
<organism evidence="10 11">
    <name type="scientific">Dracunculus medinensis</name>
    <name type="common">Guinea worm</name>
    <dbReference type="NCBI Taxonomy" id="318479"/>
    <lineage>
        <taxon>Eukaryota</taxon>
        <taxon>Metazoa</taxon>
        <taxon>Ecdysozoa</taxon>
        <taxon>Nematoda</taxon>
        <taxon>Chromadorea</taxon>
        <taxon>Rhabditida</taxon>
        <taxon>Spirurina</taxon>
        <taxon>Dracunculoidea</taxon>
        <taxon>Dracunculidae</taxon>
        <taxon>Dracunculus</taxon>
    </lineage>
</organism>
<feature type="domain" description="Ig-like" evidence="9">
    <location>
        <begin position="198"/>
        <end position="283"/>
    </location>
</feature>
<dbReference type="Pfam" id="PF07679">
    <property type="entry name" value="I-set"/>
    <property type="match status" value="4"/>
</dbReference>
<dbReference type="PANTHER" id="PTHR10075:SF100">
    <property type="entry name" value="FASCICLIN-2"/>
    <property type="match status" value="1"/>
</dbReference>
<dbReference type="GO" id="GO:0070593">
    <property type="term" value="P:dendrite self-avoidance"/>
    <property type="evidence" value="ECO:0007669"/>
    <property type="project" value="TreeGrafter"/>
</dbReference>
<name>A0A0N4U6Y6_DRAME</name>
<dbReference type="InterPro" id="IPR003599">
    <property type="entry name" value="Ig_sub"/>
</dbReference>